<organism evidence="2 3">
    <name type="scientific">Idiomarina seosinensis</name>
    <dbReference type="NCBI Taxonomy" id="281739"/>
    <lineage>
        <taxon>Bacteria</taxon>
        <taxon>Pseudomonadati</taxon>
        <taxon>Pseudomonadota</taxon>
        <taxon>Gammaproteobacteria</taxon>
        <taxon>Alteromonadales</taxon>
        <taxon>Idiomarinaceae</taxon>
        <taxon>Idiomarina</taxon>
    </lineage>
</organism>
<dbReference type="Proteomes" id="UP000287908">
    <property type="component" value="Unassembled WGS sequence"/>
</dbReference>
<name>A0A432ZKZ0_9GAMM</name>
<sequence length="246" mass="28487">MEWKVNFAAGDRLMKWLVAAVALLSFSTAAEQIELEPYEAEYQVTRGGSEYGEGYRKLEVSPEGEWQLRGKTDISWFILSDTRETRSVFTYNEDKQRFIPIEFLYMRSGTGSDKSFHASFDAQQKQVKNVDSGRLLEIGWNNGLYDEASVIEKLRLDVAAGSEDLTYSIIDEKGREDTYRFAIVGNEQLKTPYGSFKTVKVERVRDNNRRQTYFWLAPELNYLLVQMQQFKEGDEQAKMTLRSLTQ</sequence>
<protein>
    <submittedName>
        <fullName evidence="2">DUF3108 domain-containing protein</fullName>
    </submittedName>
</protein>
<feature type="chain" id="PRO_5019056047" evidence="1">
    <location>
        <begin position="31"/>
        <end position="246"/>
    </location>
</feature>
<dbReference type="InterPro" id="IPR021457">
    <property type="entry name" value="DUF3108"/>
</dbReference>
<dbReference type="OrthoDB" id="6007799at2"/>
<keyword evidence="1" id="KW-0732">Signal</keyword>
<evidence type="ECO:0000313" key="3">
    <source>
        <dbReference type="Proteomes" id="UP000287908"/>
    </source>
</evidence>
<accession>A0A432ZKZ0</accession>
<gene>
    <name evidence="2" type="ORF">CWI81_05270</name>
</gene>
<feature type="signal peptide" evidence="1">
    <location>
        <begin position="1"/>
        <end position="30"/>
    </location>
</feature>
<comment type="caution">
    <text evidence="2">The sequence shown here is derived from an EMBL/GenBank/DDBJ whole genome shotgun (WGS) entry which is preliminary data.</text>
</comment>
<keyword evidence="3" id="KW-1185">Reference proteome</keyword>
<dbReference type="EMBL" id="PIQF01000001">
    <property type="protein sequence ID" value="RUO77892.1"/>
    <property type="molecule type" value="Genomic_DNA"/>
</dbReference>
<evidence type="ECO:0000256" key="1">
    <source>
        <dbReference type="SAM" id="SignalP"/>
    </source>
</evidence>
<dbReference type="Pfam" id="PF11306">
    <property type="entry name" value="DUF3108"/>
    <property type="match status" value="1"/>
</dbReference>
<reference evidence="2 3" key="1">
    <citation type="journal article" date="2011" name="Front. Microbiol.">
        <title>Genomic signatures of strain selection and enhancement in Bacillus atrophaeus var. globigii, a historical biowarfare simulant.</title>
        <authorList>
            <person name="Gibbons H.S."/>
            <person name="Broomall S.M."/>
            <person name="McNew L.A."/>
            <person name="Daligault H."/>
            <person name="Chapman C."/>
            <person name="Bruce D."/>
            <person name="Karavis M."/>
            <person name="Krepps M."/>
            <person name="McGregor P.A."/>
            <person name="Hong C."/>
            <person name="Park K.H."/>
            <person name="Akmal A."/>
            <person name="Feldman A."/>
            <person name="Lin J.S."/>
            <person name="Chang W.E."/>
            <person name="Higgs B.W."/>
            <person name="Demirev P."/>
            <person name="Lindquist J."/>
            <person name="Liem A."/>
            <person name="Fochler E."/>
            <person name="Read T.D."/>
            <person name="Tapia R."/>
            <person name="Johnson S."/>
            <person name="Bishop-Lilly K.A."/>
            <person name="Detter C."/>
            <person name="Han C."/>
            <person name="Sozhamannan S."/>
            <person name="Rosenzweig C.N."/>
            <person name="Skowronski E.W."/>
        </authorList>
    </citation>
    <scope>NUCLEOTIDE SEQUENCE [LARGE SCALE GENOMIC DNA]</scope>
    <source>
        <strain evidence="2 3">CL-SP19</strain>
    </source>
</reference>
<proteinExistence type="predicted"/>
<dbReference type="AlphaFoldDB" id="A0A432ZKZ0"/>
<evidence type="ECO:0000313" key="2">
    <source>
        <dbReference type="EMBL" id="RUO77892.1"/>
    </source>
</evidence>